<evidence type="ECO:0000256" key="1">
    <source>
        <dbReference type="ARBA" id="ARBA00023015"/>
    </source>
</evidence>
<evidence type="ECO:0000259" key="5">
    <source>
        <dbReference type="PROSITE" id="PS50977"/>
    </source>
</evidence>
<dbReference type="GO" id="GO:0003700">
    <property type="term" value="F:DNA-binding transcription factor activity"/>
    <property type="evidence" value="ECO:0007669"/>
    <property type="project" value="TreeGrafter"/>
</dbReference>
<accession>A0A7W8ZIJ4</accession>
<evidence type="ECO:0000256" key="3">
    <source>
        <dbReference type="ARBA" id="ARBA00023163"/>
    </source>
</evidence>
<dbReference type="Gene3D" id="1.10.357.10">
    <property type="entry name" value="Tetracycline Repressor, domain 2"/>
    <property type="match status" value="1"/>
</dbReference>
<dbReference type="Pfam" id="PF00440">
    <property type="entry name" value="TetR_N"/>
    <property type="match status" value="1"/>
</dbReference>
<dbReference type="RefSeq" id="WP_183878496.1">
    <property type="nucleotide sequence ID" value="NZ_JACHCE010000001.1"/>
</dbReference>
<dbReference type="AlphaFoldDB" id="A0A7W8ZIJ4"/>
<dbReference type="PRINTS" id="PR00455">
    <property type="entry name" value="HTHTETR"/>
</dbReference>
<feature type="domain" description="HTH tetR-type" evidence="5">
    <location>
        <begin position="10"/>
        <end position="70"/>
    </location>
</feature>
<keyword evidence="3" id="KW-0804">Transcription</keyword>
<dbReference type="PANTHER" id="PTHR30055:SF234">
    <property type="entry name" value="HTH-TYPE TRANSCRIPTIONAL REGULATOR BETI"/>
    <property type="match status" value="1"/>
</dbReference>
<dbReference type="InterPro" id="IPR009057">
    <property type="entry name" value="Homeodomain-like_sf"/>
</dbReference>
<dbReference type="SUPFAM" id="SSF46689">
    <property type="entry name" value="Homeodomain-like"/>
    <property type="match status" value="1"/>
</dbReference>
<dbReference type="Proteomes" id="UP000537204">
    <property type="component" value="Unassembled WGS sequence"/>
</dbReference>
<evidence type="ECO:0000256" key="2">
    <source>
        <dbReference type="ARBA" id="ARBA00023125"/>
    </source>
</evidence>
<keyword evidence="1" id="KW-0805">Transcription regulation</keyword>
<name>A0A7W8ZIJ4_9SPHI</name>
<feature type="DNA-binding region" description="H-T-H motif" evidence="4">
    <location>
        <begin position="33"/>
        <end position="52"/>
    </location>
</feature>
<evidence type="ECO:0000313" key="6">
    <source>
        <dbReference type="EMBL" id="MBB5634578.1"/>
    </source>
</evidence>
<dbReference type="InterPro" id="IPR050109">
    <property type="entry name" value="HTH-type_TetR-like_transc_reg"/>
</dbReference>
<organism evidence="6 7">
    <name type="scientific">Pedobacter cryoconitis</name>
    <dbReference type="NCBI Taxonomy" id="188932"/>
    <lineage>
        <taxon>Bacteria</taxon>
        <taxon>Pseudomonadati</taxon>
        <taxon>Bacteroidota</taxon>
        <taxon>Sphingobacteriia</taxon>
        <taxon>Sphingobacteriales</taxon>
        <taxon>Sphingobacteriaceae</taxon>
        <taxon>Pedobacter</taxon>
    </lineage>
</organism>
<comment type="caution">
    <text evidence="6">The sequence shown here is derived from an EMBL/GenBank/DDBJ whole genome shotgun (WGS) entry which is preliminary data.</text>
</comment>
<keyword evidence="2 4" id="KW-0238">DNA-binding</keyword>
<gene>
    <name evidence="6" type="ORF">HDE68_000463</name>
</gene>
<proteinExistence type="predicted"/>
<dbReference type="SUPFAM" id="SSF48498">
    <property type="entry name" value="Tetracyclin repressor-like, C-terminal domain"/>
    <property type="match status" value="1"/>
</dbReference>
<dbReference type="PANTHER" id="PTHR30055">
    <property type="entry name" value="HTH-TYPE TRANSCRIPTIONAL REGULATOR RUTR"/>
    <property type="match status" value="1"/>
</dbReference>
<protein>
    <submittedName>
        <fullName evidence="6">AcrR family transcriptional regulator</fullName>
    </submittedName>
</protein>
<evidence type="ECO:0000313" key="7">
    <source>
        <dbReference type="Proteomes" id="UP000537204"/>
    </source>
</evidence>
<dbReference type="Gene3D" id="1.10.10.60">
    <property type="entry name" value="Homeodomain-like"/>
    <property type="match status" value="1"/>
</dbReference>
<dbReference type="InterPro" id="IPR036271">
    <property type="entry name" value="Tet_transcr_reg_TetR-rel_C_sf"/>
</dbReference>
<dbReference type="GO" id="GO:0000976">
    <property type="term" value="F:transcription cis-regulatory region binding"/>
    <property type="evidence" value="ECO:0007669"/>
    <property type="project" value="TreeGrafter"/>
</dbReference>
<evidence type="ECO:0000256" key="4">
    <source>
        <dbReference type="PROSITE-ProRule" id="PRU00335"/>
    </source>
</evidence>
<sequence>MSASEPIKDDAIQKQILQAAKQLFQAHGLQKVTMDDVAKAIGKGRSSLYYYYKSKDEILDAVMDDEIRENLNAVALAIDRASSAEQKLNAFYLTRLALLEKRRALYSALDVGMDANEMSNFNKAKHAIHKRVVEKESALLNQILTNGMKTGELRKIAPKDLDDLIFVLLSSLHGLKREMVLDNDFSRVETAVNVLSRLTIHGLKQ</sequence>
<dbReference type="InterPro" id="IPR001647">
    <property type="entry name" value="HTH_TetR"/>
</dbReference>
<dbReference type="PROSITE" id="PS50977">
    <property type="entry name" value="HTH_TETR_2"/>
    <property type="match status" value="1"/>
</dbReference>
<reference evidence="6 7" key="1">
    <citation type="submission" date="2020-08" db="EMBL/GenBank/DDBJ databases">
        <title>Genomic Encyclopedia of Type Strains, Phase IV (KMG-V): Genome sequencing to study the core and pangenomes of soil and plant-associated prokaryotes.</title>
        <authorList>
            <person name="Whitman W."/>
        </authorList>
    </citation>
    <scope>NUCLEOTIDE SEQUENCE [LARGE SCALE GENOMIC DNA]</scope>
    <source>
        <strain evidence="6 7">S3M1</strain>
    </source>
</reference>
<dbReference type="EMBL" id="JACHCE010000001">
    <property type="protein sequence ID" value="MBB5634578.1"/>
    <property type="molecule type" value="Genomic_DNA"/>
</dbReference>